<feature type="compositionally biased region" description="Polar residues" evidence="1">
    <location>
        <begin position="86"/>
        <end position="100"/>
    </location>
</feature>
<name>A0A1M5ZM14_9BURK</name>
<dbReference type="EMBL" id="FQXE01000016">
    <property type="protein sequence ID" value="SHI25357.1"/>
    <property type="molecule type" value="Genomic_DNA"/>
</dbReference>
<evidence type="ECO:0000313" key="4">
    <source>
        <dbReference type="Proteomes" id="UP000184226"/>
    </source>
</evidence>
<feature type="chain" id="PRO_5009915491" description="PsiF repeat-containing protein" evidence="2">
    <location>
        <begin position="22"/>
        <end position="121"/>
    </location>
</feature>
<organism evidence="3 4">
    <name type="scientific">Pollutimonas bauzanensis</name>
    <dbReference type="NCBI Taxonomy" id="658167"/>
    <lineage>
        <taxon>Bacteria</taxon>
        <taxon>Pseudomonadati</taxon>
        <taxon>Pseudomonadota</taxon>
        <taxon>Betaproteobacteria</taxon>
        <taxon>Burkholderiales</taxon>
        <taxon>Alcaligenaceae</taxon>
        <taxon>Pollutimonas</taxon>
    </lineage>
</organism>
<keyword evidence="4" id="KW-1185">Reference proteome</keyword>
<feature type="region of interest" description="Disordered" evidence="1">
    <location>
        <begin position="59"/>
        <end position="121"/>
    </location>
</feature>
<reference evidence="3 4" key="1">
    <citation type="submission" date="2016-11" db="EMBL/GenBank/DDBJ databases">
        <authorList>
            <person name="Jaros S."/>
            <person name="Januszkiewicz K."/>
            <person name="Wedrychowicz H."/>
        </authorList>
    </citation>
    <scope>NUCLEOTIDE SEQUENCE [LARGE SCALE GENOMIC DNA]</scope>
    <source>
        <strain evidence="3 4">CGMCC 1.10190</strain>
    </source>
</reference>
<evidence type="ECO:0008006" key="5">
    <source>
        <dbReference type="Google" id="ProtNLM"/>
    </source>
</evidence>
<proteinExistence type="predicted"/>
<accession>A0A1M5ZM14</accession>
<dbReference type="OrthoDB" id="6025249at2"/>
<protein>
    <recommendedName>
        <fullName evidence="5">PsiF repeat-containing protein</fullName>
    </recommendedName>
</protein>
<keyword evidence="2" id="KW-0732">Signal</keyword>
<gene>
    <name evidence="3" type="ORF">SAMN04488135_11626</name>
</gene>
<evidence type="ECO:0000256" key="2">
    <source>
        <dbReference type="SAM" id="SignalP"/>
    </source>
</evidence>
<feature type="signal peptide" evidence="2">
    <location>
        <begin position="1"/>
        <end position="21"/>
    </location>
</feature>
<dbReference type="AlphaFoldDB" id="A0A1M5ZM14"/>
<sequence>MRTSTLITLAAAVLLSAPALAAEPGASAKPAASPGACVDVEVGGYRALSYDCLSRQMAPTENRAPGNPALASEDIAKQAPNRLGLFNQSATSNRMGNQFGKSAFPQRPPAAQGASPLLGGK</sequence>
<evidence type="ECO:0000313" key="3">
    <source>
        <dbReference type="EMBL" id="SHI25357.1"/>
    </source>
</evidence>
<evidence type="ECO:0000256" key="1">
    <source>
        <dbReference type="SAM" id="MobiDB-lite"/>
    </source>
</evidence>
<dbReference type="RefSeq" id="WP_073108220.1">
    <property type="nucleotide sequence ID" value="NZ_FQXE01000016.1"/>
</dbReference>
<dbReference type="Proteomes" id="UP000184226">
    <property type="component" value="Unassembled WGS sequence"/>
</dbReference>
<dbReference type="STRING" id="658167.SAMN04488135_11626"/>